<evidence type="ECO:0000313" key="3">
    <source>
        <dbReference type="EMBL" id="KPL52619.1"/>
    </source>
</evidence>
<dbReference type="CDD" id="cd10150">
    <property type="entry name" value="CobN_like"/>
    <property type="match status" value="1"/>
</dbReference>
<feature type="compositionally biased region" description="Basic and acidic residues" evidence="1">
    <location>
        <begin position="468"/>
        <end position="477"/>
    </location>
</feature>
<feature type="domain" description="CobN/magnesium chelatase" evidence="2">
    <location>
        <begin position="768"/>
        <end position="1175"/>
    </location>
</feature>
<evidence type="ECO:0000259" key="2">
    <source>
        <dbReference type="Pfam" id="PF02514"/>
    </source>
</evidence>
<comment type="caution">
    <text evidence="3">The sequence shown here is derived from an EMBL/GenBank/DDBJ whole genome shotgun (WGS) entry which is preliminary data.</text>
</comment>
<dbReference type="PANTHER" id="PTHR44119">
    <property type="entry name" value="MAGNESIUM-CHELATASE SUBUNIT CHLH, CHLOROPLASTIC"/>
    <property type="match status" value="1"/>
</dbReference>
<dbReference type="Pfam" id="PF02514">
    <property type="entry name" value="CobN-Mg_chel"/>
    <property type="match status" value="2"/>
</dbReference>
<feature type="domain" description="CobN/magnesium chelatase" evidence="2">
    <location>
        <begin position="141"/>
        <end position="762"/>
    </location>
</feature>
<reference evidence="3 4" key="2">
    <citation type="submission" date="2015-10" db="EMBL/GenBank/DDBJ databases">
        <title>Draft Genome Sequence of Prosthecomicrobium hirschii ATCC 27832.</title>
        <authorList>
            <person name="Daniel J."/>
            <person name="Givan S.A."/>
            <person name="Brun Y.V."/>
            <person name="Brown P.J."/>
        </authorList>
    </citation>
    <scope>NUCLEOTIDE SEQUENCE [LARGE SCALE GENOMIC DNA]</scope>
    <source>
        <strain evidence="3 4">16</strain>
    </source>
</reference>
<dbReference type="EMBL" id="LJYW01000001">
    <property type="protein sequence ID" value="KPL52619.1"/>
    <property type="molecule type" value="Genomic_DNA"/>
</dbReference>
<organism evidence="3 4">
    <name type="scientific">Prosthecodimorpha hirschii</name>
    <dbReference type="NCBI Taxonomy" id="665126"/>
    <lineage>
        <taxon>Bacteria</taxon>
        <taxon>Pseudomonadati</taxon>
        <taxon>Pseudomonadota</taxon>
        <taxon>Alphaproteobacteria</taxon>
        <taxon>Hyphomicrobiales</taxon>
        <taxon>Ancalomicrobiaceae</taxon>
        <taxon>Prosthecodimorpha</taxon>
    </lineage>
</organism>
<dbReference type="InterPro" id="IPR003672">
    <property type="entry name" value="CobN/Mg_chltase"/>
</dbReference>
<gene>
    <name evidence="3" type="ORF">ABB55_10615</name>
</gene>
<evidence type="ECO:0000313" key="4">
    <source>
        <dbReference type="Proteomes" id="UP000048984"/>
    </source>
</evidence>
<name>A0A0P6VMS5_9HYPH</name>
<proteinExistence type="predicted"/>
<dbReference type="RefSeq" id="WP_054358782.1">
    <property type="nucleotide sequence ID" value="NZ_LJYW01000001.1"/>
</dbReference>
<evidence type="ECO:0000256" key="1">
    <source>
        <dbReference type="SAM" id="MobiDB-lite"/>
    </source>
</evidence>
<dbReference type="STRING" id="665126.ABB55_10615"/>
<dbReference type="Proteomes" id="UP000048984">
    <property type="component" value="Unassembled WGS sequence"/>
</dbReference>
<sequence>MHLVAEDVRSLDETEAAVDLGQSPGEIVVLSFSDSDLGAVAAAAAAMPDPSGLPSLRLAALGRLKHPYSVDLYLEKTCADARMIVVRCLGGADYWRYGIDELAVLARARGIALAVVPGDHMPDLRLERASTLPPDDLGRIWAWFQEGGPDNMASLIGFLADKAGRPSPWAPPVPVPAAGPFAAACREAPAPDAPRALVVFYRSQLLAGDTAPLLALADALQARGFAVATLSVTSLKDPRAIAAVAAEIAAHPPAVIVNTTAFSARLDAGASARLDAGASARLDAESASSSAPDAADGTVLDRAGVPVLQAILPTTPRAAWAANRRGLGAADLAMNVVLPELDGRILARAISFKASEAPVPGLDFAIVRHRPEPDGIAFTADLAAAWARLGAKPPAARRVAIVLSDYPAKGGRTGYAVGLDTAASLAAIVASLAGAGYRAGGFPPEDHMMAALEGRMAAPEEATVAKERHRHEPDGRNAEPPAAPETPTLGLDTYRRLFAALPADFRASVTAAWGDPAEDPAAAGGAFRFRMLGASAGLGTDLAECAGAIVAAVQPDRGRSGARKADYHDPNLPPCHFYVAFYLWLRHVFRLDALVHLGTHGTLEWLPGKSVALAADCAPAVLAGPVPVLYPFIVNNPGEAAQAKRRIGAVTIGHLTPPLVRAGHHGAAAEIEPLLDEYAEAQGLDPRRARRLAAAILDKARETGLAGEAGIGPEIEAREALARLDAWLCDLKDMRIGDGLHVYGRAPAGEPRRSTVALLAEATGATPKTVADRLDRSAAAETAALLAALDGRFVAPGPAGAPGRGRLDVLPTGRNLTAVDPRAIPTATAWEIGSRTAAEVMTRHAQEHGEWPRRVFVDLWGSASLRTGGDDLAQAFAYLGVRPVRDPGSSRISGFEILSPSRLDRPRVDVTLRISGLFRDVFPAQIALFDEAARAVARLDEDDDVNPLAAARRAGEAEAARIFGAAPGAYGSGLSDRLQADDFADRADLGAAYLSASAFAYGAGRDGVAEPDRFRARVATADAFVHVEDDGHRDILDSDAFATHEGGFSAAAASLGAAPALYHADTTGPGPAKVRTLGEAIARVVRGRAINPRWIAGQMRHGHRGAAEIAETVGNLYAFAATTEAVTSRQFDLVYDATLGDDAVRDFLLAANPAAAQAIARSFAAARRRGYWHCRRNAPLALLAELTGDAA</sequence>
<protein>
    <recommendedName>
        <fullName evidence="2">CobN/magnesium chelatase domain-containing protein</fullName>
    </recommendedName>
</protein>
<feature type="region of interest" description="Disordered" evidence="1">
    <location>
        <begin position="468"/>
        <end position="487"/>
    </location>
</feature>
<dbReference type="AlphaFoldDB" id="A0A0P6VMS5"/>
<dbReference type="PANTHER" id="PTHR44119:SF4">
    <property type="entry name" value="AEROBIC COBALTOCHELATASE SUBUNIT COBN"/>
    <property type="match status" value="1"/>
</dbReference>
<accession>A0A0P6VMS5</accession>
<keyword evidence="4" id="KW-1185">Reference proteome</keyword>
<reference evidence="3 4" key="1">
    <citation type="submission" date="2015-09" db="EMBL/GenBank/DDBJ databases">
        <authorList>
            <person name="Jackson K.R."/>
            <person name="Lunt B.L."/>
            <person name="Fisher J.N.B."/>
            <person name="Gardner A.V."/>
            <person name="Bailey M.E."/>
            <person name="Deus L.M."/>
            <person name="Earl A.S."/>
            <person name="Gibby P.D."/>
            <person name="Hartmann K.A."/>
            <person name="Liu J.E."/>
            <person name="Manci A.M."/>
            <person name="Nielsen D.A."/>
            <person name="Solomon M.B."/>
            <person name="Breakwell D.P."/>
            <person name="Burnett S.H."/>
            <person name="Grose J.H."/>
        </authorList>
    </citation>
    <scope>NUCLEOTIDE SEQUENCE [LARGE SCALE GENOMIC DNA]</scope>
    <source>
        <strain evidence="3 4">16</strain>
    </source>
</reference>